<evidence type="ECO:0000313" key="2">
    <source>
        <dbReference type="Proteomes" id="UP000332515"/>
    </source>
</evidence>
<dbReference type="InterPro" id="IPR002636">
    <property type="entry name" value="DUF29"/>
</dbReference>
<dbReference type="Proteomes" id="UP000332515">
    <property type="component" value="Unassembled WGS sequence"/>
</dbReference>
<dbReference type="PANTHER" id="PTHR34235">
    <property type="entry name" value="SLR1203 PROTEIN-RELATED"/>
    <property type="match status" value="1"/>
</dbReference>
<dbReference type="Pfam" id="PF01724">
    <property type="entry name" value="DUF29"/>
    <property type="match status" value="1"/>
</dbReference>
<reference evidence="1 2" key="1">
    <citation type="submission" date="2019-09" db="EMBL/GenBank/DDBJ databases">
        <title>Segnochrobactrum spirostomi gen. nov., sp. nov., isolated from the ciliate Spirostomum cf. yagiui and description of a novel family, Segnochrobactraceae fam. nov. within the order Rhizobiales of the class Alphaproteobacteria.</title>
        <authorList>
            <person name="Akter S."/>
            <person name="Shazib S.U.A."/>
            <person name="Shin M.K."/>
        </authorList>
    </citation>
    <scope>NUCLEOTIDE SEQUENCE [LARGE SCALE GENOMIC DNA]</scope>
    <source>
        <strain evidence="1 2">Sp-1</strain>
    </source>
</reference>
<proteinExistence type="predicted"/>
<keyword evidence="2" id="KW-1185">Reference proteome</keyword>
<dbReference type="AlphaFoldDB" id="A0A6A7Y2T9"/>
<gene>
    <name evidence="1" type="ORF">F0357_07190</name>
</gene>
<name>A0A6A7Y2T9_9HYPH</name>
<evidence type="ECO:0000313" key="1">
    <source>
        <dbReference type="EMBL" id="MQT12451.1"/>
    </source>
</evidence>
<organism evidence="1 2">
    <name type="scientific">Segnochrobactrum spirostomi</name>
    <dbReference type="NCBI Taxonomy" id="2608987"/>
    <lineage>
        <taxon>Bacteria</taxon>
        <taxon>Pseudomonadati</taxon>
        <taxon>Pseudomonadota</taxon>
        <taxon>Alphaproteobacteria</taxon>
        <taxon>Hyphomicrobiales</taxon>
        <taxon>Segnochrobactraceae</taxon>
        <taxon>Segnochrobactrum</taxon>
    </lineage>
</organism>
<protein>
    <submittedName>
        <fullName evidence="1">DUF29 domain-containing protein</fullName>
    </submittedName>
</protein>
<dbReference type="PANTHER" id="PTHR34235:SF4">
    <property type="entry name" value="SLR0291 PROTEIN"/>
    <property type="match status" value="1"/>
</dbReference>
<accession>A0A6A7Y2T9</accession>
<comment type="caution">
    <text evidence="1">The sequence shown here is derived from an EMBL/GenBank/DDBJ whole genome shotgun (WGS) entry which is preliminary data.</text>
</comment>
<dbReference type="EMBL" id="VWNA01000001">
    <property type="protein sequence ID" value="MQT12451.1"/>
    <property type="molecule type" value="Genomic_DNA"/>
</dbReference>
<dbReference type="Gene3D" id="1.20.1220.20">
    <property type="entry name" value="Uncharcterised protein PF01724"/>
    <property type="match status" value="1"/>
</dbReference>
<sequence length="164" mass="18504">MAQPIKAGDTAGADRGLYSRDFHAWTKEQARLLRARRFEALDLDNLAEEVEAVGRSERREIENRLRVLVAHLLKWRYQPGARSAGWRGTITEQRARLSRVLADSPSLRSFPSEAFDLAYLSGRLLAAKETGMDFTLFPETPPFTIDQVLDDGYLPVEPGLFDPS</sequence>
<dbReference type="RefSeq" id="WP_153479715.1">
    <property type="nucleotide sequence ID" value="NZ_VWNA01000001.1"/>
</dbReference>